<gene>
    <name evidence="1" type="primary">jg16329</name>
    <name evidence="1" type="ORF">PAEG_LOCUS18173</name>
</gene>
<organism evidence="1 2">
    <name type="scientific">Pararge aegeria aegeria</name>
    <dbReference type="NCBI Taxonomy" id="348720"/>
    <lineage>
        <taxon>Eukaryota</taxon>
        <taxon>Metazoa</taxon>
        <taxon>Ecdysozoa</taxon>
        <taxon>Arthropoda</taxon>
        <taxon>Hexapoda</taxon>
        <taxon>Insecta</taxon>
        <taxon>Pterygota</taxon>
        <taxon>Neoptera</taxon>
        <taxon>Endopterygota</taxon>
        <taxon>Lepidoptera</taxon>
        <taxon>Glossata</taxon>
        <taxon>Ditrysia</taxon>
        <taxon>Papilionoidea</taxon>
        <taxon>Nymphalidae</taxon>
        <taxon>Satyrinae</taxon>
        <taxon>Satyrini</taxon>
        <taxon>Parargina</taxon>
        <taxon>Pararge</taxon>
    </lineage>
</organism>
<dbReference type="Proteomes" id="UP000838756">
    <property type="component" value="Unassembled WGS sequence"/>
</dbReference>
<comment type="caution">
    <text evidence="1">The sequence shown here is derived from an EMBL/GenBank/DDBJ whole genome shotgun (WGS) entry which is preliminary data.</text>
</comment>
<evidence type="ECO:0000313" key="1">
    <source>
        <dbReference type="EMBL" id="CAH2241765.1"/>
    </source>
</evidence>
<accession>A0A8S4RTK9</accession>
<dbReference type="AlphaFoldDB" id="A0A8S4RTK9"/>
<proteinExistence type="predicted"/>
<reference evidence="1" key="1">
    <citation type="submission" date="2022-03" db="EMBL/GenBank/DDBJ databases">
        <authorList>
            <person name="Lindestad O."/>
        </authorList>
    </citation>
    <scope>NUCLEOTIDE SEQUENCE</scope>
</reference>
<evidence type="ECO:0000313" key="2">
    <source>
        <dbReference type="Proteomes" id="UP000838756"/>
    </source>
</evidence>
<sequence>MLTVTEEELVELCGEGASTVKENIVRKPTGLRVLHNVLKRCMESINPHWASVVDCGLNPFQLWEENRALPGIKLRPPEREAEINHWAIVRLHITHYRRSVWEHCRGSVWCGVYGLKNL</sequence>
<keyword evidence="2" id="KW-1185">Reference proteome</keyword>
<name>A0A8S4RTK9_9NEOP</name>
<protein>
    <submittedName>
        <fullName evidence="1">Jg16329 protein</fullName>
    </submittedName>
</protein>
<dbReference type="EMBL" id="CAKXAJ010025589">
    <property type="protein sequence ID" value="CAH2241765.1"/>
    <property type="molecule type" value="Genomic_DNA"/>
</dbReference>